<dbReference type="EMBL" id="NPKI01000004">
    <property type="protein sequence ID" value="PAQ03945.1"/>
    <property type="molecule type" value="Genomic_DNA"/>
</dbReference>
<protein>
    <submittedName>
        <fullName evidence="2">Uncharacterized protein</fullName>
    </submittedName>
</protein>
<accession>A0AB36RJH5</accession>
<feature type="region of interest" description="Disordered" evidence="1">
    <location>
        <begin position="128"/>
        <end position="147"/>
    </location>
</feature>
<comment type="caution">
    <text evidence="2">The sequence shown here is derived from an EMBL/GenBank/DDBJ whole genome shotgun (WGS) entry which is preliminary data.</text>
</comment>
<name>A0AB36RJH5_9HYPH</name>
<dbReference type="AlphaFoldDB" id="A0AB36RJH5"/>
<reference evidence="3" key="1">
    <citation type="submission" date="2017-08" db="EMBL/GenBank/DDBJ databases">
        <title>Mesorhizobium wenxinae sp. nov., a novel rhizobial species isolated from root nodules of chickpea (Cicer arietinum L.).</title>
        <authorList>
            <person name="Zhang J."/>
        </authorList>
    </citation>
    <scope>NUCLEOTIDE SEQUENCE [LARGE SCALE GENOMIC DNA]</scope>
    <source>
        <strain evidence="3">USDA 3392</strain>
    </source>
</reference>
<feature type="compositionally biased region" description="Polar residues" evidence="1">
    <location>
        <begin position="134"/>
        <end position="147"/>
    </location>
</feature>
<proteinExistence type="predicted"/>
<sequence length="147" mass="15360">MASGQGTAMMIEAVENGLPPDGGVADPPFVILGRTRREPACVKGAPNHALVILGRSKERSDAAQTLGSMPLPSRPATVRNIAPDLKKPSAVVACPADILKRLGFSANVTAWILGSAHAASRVLCPRMTKARSPSRVTQSVRQSGEGR</sequence>
<evidence type="ECO:0000256" key="1">
    <source>
        <dbReference type="SAM" id="MobiDB-lite"/>
    </source>
</evidence>
<evidence type="ECO:0000313" key="3">
    <source>
        <dbReference type="Proteomes" id="UP000216215"/>
    </source>
</evidence>
<evidence type="ECO:0000313" key="2">
    <source>
        <dbReference type="EMBL" id="PAQ03945.1"/>
    </source>
</evidence>
<keyword evidence="3" id="KW-1185">Reference proteome</keyword>
<organism evidence="2 3">
    <name type="scientific">Mesorhizobium mediterraneum</name>
    <dbReference type="NCBI Taxonomy" id="43617"/>
    <lineage>
        <taxon>Bacteria</taxon>
        <taxon>Pseudomonadati</taxon>
        <taxon>Pseudomonadota</taxon>
        <taxon>Alphaproteobacteria</taxon>
        <taxon>Hyphomicrobiales</taxon>
        <taxon>Phyllobacteriaceae</taxon>
        <taxon>Mesorhizobium</taxon>
    </lineage>
</organism>
<gene>
    <name evidence="2" type="ORF">CIT25_01915</name>
</gene>
<dbReference type="Proteomes" id="UP000216215">
    <property type="component" value="Unassembled WGS sequence"/>
</dbReference>